<dbReference type="GO" id="GO:0005634">
    <property type="term" value="C:nucleus"/>
    <property type="evidence" value="ECO:0007669"/>
    <property type="project" value="UniProtKB-SubCell"/>
</dbReference>
<dbReference type="GeneID" id="25987967"/>
<evidence type="ECO:0000256" key="1">
    <source>
        <dbReference type="ARBA" id="ARBA00004123"/>
    </source>
</evidence>
<evidence type="ECO:0000313" key="6">
    <source>
        <dbReference type="Proteomes" id="UP000002748"/>
    </source>
</evidence>
<proteinExistence type="predicted"/>
<evidence type="ECO:0000256" key="2">
    <source>
        <dbReference type="ARBA" id="ARBA00023242"/>
    </source>
</evidence>
<dbReference type="Pfam" id="PF10187">
    <property type="entry name" value="FAM192A_Fyv6_N"/>
    <property type="match status" value="1"/>
</dbReference>
<dbReference type="VEuPathDB" id="FungiDB:A1Q1_04454"/>
<feature type="region of interest" description="Disordered" evidence="3">
    <location>
        <begin position="116"/>
        <end position="187"/>
    </location>
</feature>
<dbReference type="Proteomes" id="UP000002748">
    <property type="component" value="Unassembled WGS sequence"/>
</dbReference>
<protein>
    <recommendedName>
        <fullName evidence="4">FAM192A/Fyv6 N-terminal domain-containing protein</fullName>
    </recommendedName>
</protein>
<feature type="domain" description="FAM192A/Fyv6 N-terminal" evidence="4">
    <location>
        <begin position="49"/>
        <end position="104"/>
    </location>
</feature>
<feature type="compositionally biased region" description="Basic and acidic residues" evidence="3">
    <location>
        <begin position="173"/>
        <end position="187"/>
    </location>
</feature>
<dbReference type="KEGG" id="tasa:A1Q1_04454"/>
<dbReference type="InterPro" id="IPR039845">
    <property type="entry name" value="FAM192A"/>
</dbReference>
<reference evidence="5 6" key="1">
    <citation type="journal article" date="2012" name="Eukaryot. Cell">
        <title>Draft genome sequence of CBS 2479, the standard type strain of Trichosporon asahii.</title>
        <authorList>
            <person name="Yang R.Y."/>
            <person name="Li H.T."/>
            <person name="Zhu H."/>
            <person name="Zhou G.P."/>
            <person name="Wang M."/>
            <person name="Wang L."/>
        </authorList>
    </citation>
    <scope>NUCLEOTIDE SEQUENCE [LARGE SCALE GENOMIC DNA]</scope>
    <source>
        <strain evidence="6">ATCC 90039 / CBS 2479 / JCM 2466 / KCTC 7840 / NCYC 2677 / UAMH 7654</strain>
    </source>
</reference>
<dbReference type="PANTHER" id="PTHR13495:SF0">
    <property type="entry name" value="PSME3-INTERACTING PROTEIN"/>
    <property type="match status" value="1"/>
</dbReference>
<keyword evidence="2" id="KW-0539">Nucleus</keyword>
<organism evidence="5 6">
    <name type="scientific">Trichosporon asahii var. asahii (strain ATCC 90039 / CBS 2479 / JCM 2466 / KCTC 7840 / NBRC 103889/ NCYC 2677 / UAMH 7654)</name>
    <name type="common">Yeast</name>
    <dbReference type="NCBI Taxonomy" id="1186058"/>
    <lineage>
        <taxon>Eukaryota</taxon>
        <taxon>Fungi</taxon>
        <taxon>Dikarya</taxon>
        <taxon>Basidiomycota</taxon>
        <taxon>Agaricomycotina</taxon>
        <taxon>Tremellomycetes</taxon>
        <taxon>Trichosporonales</taxon>
        <taxon>Trichosporonaceae</taxon>
        <taxon>Trichosporon</taxon>
    </lineage>
</organism>
<accession>J5SPC2</accession>
<evidence type="ECO:0000259" key="4">
    <source>
        <dbReference type="Pfam" id="PF10187"/>
    </source>
</evidence>
<gene>
    <name evidence="5" type="ORF">A1Q1_04454</name>
</gene>
<dbReference type="InterPro" id="IPR019331">
    <property type="entry name" value="FAM192A/Fyv6_N"/>
</dbReference>
<dbReference type="EMBL" id="ALBS01000276">
    <property type="protein sequence ID" value="EJT46776.1"/>
    <property type="molecule type" value="Genomic_DNA"/>
</dbReference>
<comment type="caution">
    <text evidence="5">The sequence shown here is derived from an EMBL/GenBank/DDBJ whole genome shotgun (WGS) entry which is preliminary data.</text>
</comment>
<dbReference type="OrthoDB" id="75720at2759"/>
<dbReference type="PANTHER" id="PTHR13495">
    <property type="entry name" value="NEFA-INTERACTING NUCLEAR PROTEIN NIP30"/>
    <property type="match status" value="1"/>
</dbReference>
<dbReference type="RefSeq" id="XP_014178295.1">
    <property type="nucleotide sequence ID" value="XM_014322820.1"/>
</dbReference>
<feature type="compositionally biased region" description="Low complexity" evidence="3">
    <location>
        <begin position="116"/>
        <end position="140"/>
    </location>
</feature>
<dbReference type="HOGENOM" id="CLU_067596_2_0_1"/>
<evidence type="ECO:0000256" key="3">
    <source>
        <dbReference type="SAM" id="MobiDB-lite"/>
    </source>
</evidence>
<sequence length="187" mass="21062">MESIETSGSALATGSINARFISQNKLDEANDRRDQEWKEAYARWVAFGRLEEQRLLKQEEWDNKMKLGNQYRGLHADEYDFLSEKMKEQRDKERRVKDQDNAEVMDALAKKYAAEVAAAEPSIPAASPSDLKPTTTAPAPKRAPPKSGKKDMKSLLKGVVVKKKPGTGTVAKRRTEGDETPDKKRKL</sequence>
<name>J5SPC2_TRIAS</name>
<evidence type="ECO:0000313" key="5">
    <source>
        <dbReference type="EMBL" id="EJT46776.1"/>
    </source>
</evidence>
<dbReference type="AlphaFoldDB" id="J5SPC2"/>
<comment type="subcellular location">
    <subcellularLocation>
        <location evidence="1">Nucleus</location>
    </subcellularLocation>
</comment>